<gene>
    <name evidence="1" type="ORF">QFC20_007686</name>
</gene>
<dbReference type="Proteomes" id="UP001230649">
    <property type="component" value="Unassembled WGS sequence"/>
</dbReference>
<reference evidence="1" key="1">
    <citation type="submission" date="2023-04" db="EMBL/GenBank/DDBJ databases">
        <title>Draft Genome sequencing of Naganishia species isolated from polar environments using Oxford Nanopore Technology.</title>
        <authorList>
            <person name="Leo P."/>
            <person name="Venkateswaran K."/>
        </authorList>
    </citation>
    <scope>NUCLEOTIDE SEQUENCE</scope>
    <source>
        <strain evidence="1">MNA-CCFEE 5262</strain>
    </source>
</reference>
<evidence type="ECO:0000313" key="1">
    <source>
        <dbReference type="EMBL" id="KAJ9091257.1"/>
    </source>
</evidence>
<name>A0ACC2UWV5_9TREE</name>
<protein>
    <submittedName>
        <fullName evidence="1">Uncharacterized protein</fullName>
    </submittedName>
</protein>
<keyword evidence="2" id="KW-1185">Reference proteome</keyword>
<accession>A0ACC2UWV5</accession>
<organism evidence="1 2">
    <name type="scientific">Naganishia adeliensis</name>
    <dbReference type="NCBI Taxonomy" id="92952"/>
    <lineage>
        <taxon>Eukaryota</taxon>
        <taxon>Fungi</taxon>
        <taxon>Dikarya</taxon>
        <taxon>Basidiomycota</taxon>
        <taxon>Agaricomycotina</taxon>
        <taxon>Tremellomycetes</taxon>
        <taxon>Filobasidiales</taxon>
        <taxon>Filobasidiaceae</taxon>
        <taxon>Naganishia</taxon>
    </lineage>
</organism>
<proteinExistence type="predicted"/>
<sequence>MPVYAYDIDPDVTTTPPINFSASPPIVLLLDLPIILKNIALLPVVLSPFPRPGIDLTTGGILLQAVALIASLFVTGTWIVSLSFGVPAPWIAMGIGYGIVTVIQLLQGKTVMPPSGGKEGFEDEAWFAVNGICTSPSGLRLIITVLQNTFHRPITGLNNRSFGFWFDFLECLVQRDLFWPTQDLRTGYKELCKAILDDKKKRVVLIAHSQGGILAARWMDQLLADFPIERLAKLEVYTFASAANHFSAPAIGKREAPFARVEHFANENDFVARIGVLEFSNRPPTATLRQNPIPKVQARYAGRVFLRTGHTGHLLLSHYLRDGDSILDDHFVRKHSKLVKYMNGAIPPE</sequence>
<evidence type="ECO:0000313" key="2">
    <source>
        <dbReference type="Proteomes" id="UP001230649"/>
    </source>
</evidence>
<comment type="caution">
    <text evidence="1">The sequence shown here is derived from an EMBL/GenBank/DDBJ whole genome shotgun (WGS) entry which is preliminary data.</text>
</comment>
<dbReference type="EMBL" id="JASBWS010000206">
    <property type="protein sequence ID" value="KAJ9091257.1"/>
    <property type="molecule type" value="Genomic_DNA"/>
</dbReference>